<proteinExistence type="predicted"/>
<name>A0A0N4WEP1_HAEPC</name>
<reference evidence="4" key="1">
    <citation type="submission" date="2017-02" db="UniProtKB">
        <authorList>
            <consortium name="WormBaseParasite"/>
        </authorList>
    </citation>
    <scope>IDENTIFICATION</scope>
</reference>
<dbReference type="InterPro" id="IPR016181">
    <property type="entry name" value="Acyl_CoA_acyltransferase"/>
</dbReference>
<reference evidence="2 3" key="2">
    <citation type="submission" date="2018-11" db="EMBL/GenBank/DDBJ databases">
        <authorList>
            <consortium name="Pathogen Informatics"/>
        </authorList>
    </citation>
    <scope>NUCLEOTIDE SEQUENCE [LARGE SCALE GENOMIC DNA]</scope>
    <source>
        <strain evidence="2 3">MHpl1</strain>
    </source>
</reference>
<dbReference type="PANTHER" id="PTHR20905">
    <property type="entry name" value="N-ACETYLTRANSFERASE-RELATED"/>
    <property type="match status" value="1"/>
</dbReference>
<dbReference type="OrthoDB" id="5828078at2759"/>
<dbReference type="GO" id="GO:0008080">
    <property type="term" value="F:N-acetyltransferase activity"/>
    <property type="evidence" value="ECO:0007669"/>
    <property type="project" value="TreeGrafter"/>
</dbReference>
<dbReference type="SUPFAM" id="SSF55729">
    <property type="entry name" value="Acyl-CoA N-acyltransferases (Nat)"/>
    <property type="match status" value="1"/>
</dbReference>
<gene>
    <name evidence="2" type="ORF">HPLM_LOCUS9111</name>
</gene>
<dbReference type="OMA" id="IMVEAYT"/>
<keyword evidence="3" id="KW-1185">Reference proteome</keyword>
<dbReference type="WBParaSite" id="HPLM_0000911901-mRNA-1">
    <property type="protein sequence ID" value="HPLM_0000911901-mRNA-1"/>
    <property type="gene ID" value="HPLM_0000911901"/>
</dbReference>
<feature type="domain" description="N-acetyltransferase" evidence="1">
    <location>
        <begin position="8"/>
        <end position="198"/>
    </location>
</feature>
<dbReference type="Proteomes" id="UP000268014">
    <property type="component" value="Unassembled WGS sequence"/>
</dbReference>
<dbReference type="EMBL" id="UZAF01016997">
    <property type="protein sequence ID" value="VDO36647.1"/>
    <property type="molecule type" value="Genomic_DNA"/>
</dbReference>
<dbReference type="Gene3D" id="3.40.630.30">
    <property type="match status" value="1"/>
</dbReference>
<organism evidence="4">
    <name type="scientific">Haemonchus placei</name>
    <name type="common">Barber's pole worm</name>
    <dbReference type="NCBI Taxonomy" id="6290"/>
    <lineage>
        <taxon>Eukaryota</taxon>
        <taxon>Metazoa</taxon>
        <taxon>Ecdysozoa</taxon>
        <taxon>Nematoda</taxon>
        <taxon>Chromadorea</taxon>
        <taxon>Rhabditida</taxon>
        <taxon>Rhabditina</taxon>
        <taxon>Rhabditomorpha</taxon>
        <taxon>Strongyloidea</taxon>
        <taxon>Trichostrongylidae</taxon>
        <taxon>Haemonchus</taxon>
    </lineage>
</organism>
<dbReference type="PANTHER" id="PTHR20905:SF1">
    <property type="entry name" value="AT07410P-RELATED"/>
    <property type="match status" value="1"/>
</dbReference>
<evidence type="ECO:0000259" key="1">
    <source>
        <dbReference type="PROSITE" id="PS51186"/>
    </source>
</evidence>
<evidence type="ECO:0000313" key="4">
    <source>
        <dbReference type="WBParaSite" id="HPLM_0000911901-mRNA-1"/>
    </source>
</evidence>
<dbReference type="AlphaFoldDB" id="A0A0N4WEP1"/>
<evidence type="ECO:0000313" key="2">
    <source>
        <dbReference type="EMBL" id="VDO36647.1"/>
    </source>
</evidence>
<dbReference type="Pfam" id="PF00583">
    <property type="entry name" value="Acetyltransf_1"/>
    <property type="match status" value="1"/>
</dbReference>
<sequence>MQSVTPSYTIRRATLADHDAFLEIMVEAYTKSEPMARALNVSVDDAEEFCRSFLPHYLPQGYSLAMESGGQMVGAYLMQLVKRPNPIYESGPDPDLPPKIFLIESIAHKLTENFWDLMPPHFTSCIHALYTVVTPSWQHRGAGTALTAAAIRLAKESGVDLAFAEVLSDDVSRLNTPFGFFELRSIPHSHWKDRHGRPLIQIKGANRSILSVMFLRPTLIESKL</sequence>
<dbReference type="PROSITE" id="PS51186">
    <property type="entry name" value="GNAT"/>
    <property type="match status" value="1"/>
</dbReference>
<evidence type="ECO:0000313" key="3">
    <source>
        <dbReference type="Proteomes" id="UP000268014"/>
    </source>
</evidence>
<protein>
    <submittedName>
        <fullName evidence="4">N-acetyltransferase domain-containing protein</fullName>
    </submittedName>
</protein>
<accession>A0A0N4WEP1</accession>
<dbReference type="STRING" id="6290.A0A0N4WEP1"/>
<dbReference type="InterPro" id="IPR000182">
    <property type="entry name" value="GNAT_dom"/>
</dbReference>